<keyword evidence="3" id="KW-1185">Reference proteome</keyword>
<accession>A0A421NXT7</accession>
<comment type="caution">
    <text evidence="2">The sequence shown here is derived from an EMBL/GenBank/DDBJ whole genome shotgun (WGS) entry which is preliminary data.</text>
</comment>
<dbReference type="Proteomes" id="UP000283896">
    <property type="component" value="Unassembled WGS sequence"/>
</dbReference>
<keyword evidence="1" id="KW-0175">Coiled coil</keyword>
<dbReference type="EMBL" id="MPBG01000003">
    <property type="protein sequence ID" value="RMI88802.1"/>
    <property type="molecule type" value="Genomic_DNA"/>
</dbReference>
<evidence type="ECO:0000313" key="3">
    <source>
        <dbReference type="Proteomes" id="UP000283896"/>
    </source>
</evidence>
<gene>
    <name evidence="2" type="ORF">PSSA1_v1c2290</name>
</gene>
<evidence type="ECO:0000256" key="1">
    <source>
        <dbReference type="SAM" id="Coils"/>
    </source>
</evidence>
<reference evidence="3" key="1">
    <citation type="submission" date="2016-11" db="EMBL/GenBank/DDBJ databases">
        <title>Genome sequence of Candidatus Phytoplasma solani strain SA-1.</title>
        <authorList>
            <person name="Haryono M."/>
            <person name="Samarzija I."/>
            <person name="Seruga Music M."/>
            <person name="Hogenhout S."/>
            <person name="Kuo C.-H."/>
        </authorList>
    </citation>
    <scope>NUCLEOTIDE SEQUENCE [LARGE SCALE GENOMIC DNA]</scope>
    <source>
        <strain evidence="3">SA-1</strain>
    </source>
</reference>
<evidence type="ECO:0000313" key="2">
    <source>
        <dbReference type="EMBL" id="RMI88802.1"/>
    </source>
</evidence>
<dbReference type="RefSeq" id="WP_122225410.1">
    <property type="nucleotide sequence ID" value="NZ_MPBG01000003.1"/>
</dbReference>
<dbReference type="AlphaFoldDB" id="A0A421NXT7"/>
<feature type="coiled-coil region" evidence="1">
    <location>
        <begin position="666"/>
        <end position="718"/>
    </location>
</feature>
<name>A0A421NXT7_9MOLU</name>
<sequence>MLFYNKLLSLFKKKREEKDFFSPFLQEFKKILMQFKQSAINEFDSHNKLIYDEQTLQTEYQSLKKTINKKYYKMLLVFNIKLTKLVRHQKIVLQQKLNKETKKTSFFHQEINLQKIKNKAKISYLMKAFQREIQNIKKKYHQKEKKILSQISHKNKDIDDSLIHFEQQKKQLETKRKSEHQLLHQNFYTTDFNLNQKNKNIYQQLALELKTIEVKKNNNLANIEQIHAHKMELYQKNINKTHKIYQIKLNDHDQAFDAIKVKHEQKQTWIKTQKQIFFHKTRPISFLHSPFGGLYFHLPDLNAQKEKNNLYYQHQQNELWFLKEITLWKKKYNLININHKKAINYWRLEKQKQEEIYQKYQNIFNQIYSYHTQRINYLFAQKINDIQLQIKTFKTIYDKDNAIFDNQKDYQETFFSYHQTTLTLRRANNDFQMEYYRDFFHNQIAFELKNTSIILQLKLEKIKIHLNDLIKIIDLKKEISFLENQISYYETLQEDDFMGYQLYRSKDKHFFLKELDLQEAYIHYLAQKQLLKQHQLLTIIKQMQDKNYQKTTILKHLNQKILAFKASFGNKICLLEENVLFEFQQMLNYDIMSNIETQFTHFCFFQEKKYLFKKQQILDKLEILEQQIILCDKQLSFLSEKSQIKNINDNSKVLWQQVPAPLERIYRQINLKKEKYNKQSNSLSQKEIKITNHYHQKIKNYTQKHQQTIHQIQILQQKLEVLWKQLPFDNYLIQLHPLIVVKKISSSFFFQTWQCIFQKIMQVMFFLNSDQNNFWQKHQSFLNFGIKKTQIKPKKQFSNQTQIEHMLKLLDIWNEKIFYQQRKVLLQSFNRKKIYKQQELERTTHLMKQKIELLNENLSDALSNLKHVFDQKQMHLQTTLHLSQKEYLEKMQQQKLFLENKKIAIKRKNNDIFKNFIANKTKILKIFHQKEKDNQNQVAKINQKIKNRQNTLYRNIQTSLWKQKFKNLFLQWSLWRQKYRKTQEINSHYKKINKKIKREIVFEKSIS</sequence>
<organism evidence="2 3">
    <name type="scientific">Candidatus Phytoplasma solani</name>
    <dbReference type="NCBI Taxonomy" id="69896"/>
    <lineage>
        <taxon>Bacteria</taxon>
        <taxon>Bacillati</taxon>
        <taxon>Mycoplasmatota</taxon>
        <taxon>Mollicutes</taxon>
        <taxon>Acholeplasmatales</taxon>
        <taxon>Acholeplasmataceae</taxon>
        <taxon>Candidatus Phytoplasma</taxon>
        <taxon>16SrXII (Stolbur group)</taxon>
    </lineage>
</organism>
<dbReference type="STRING" id="69896.S284_00350"/>
<dbReference type="OrthoDB" id="385562at2"/>
<protein>
    <submittedName>
        <fullName evidence="2">Uncharacterized protein</fullName>
    </submittedName>
</protein>
<proteinExistence type="predicted"/>